<dbReference type="PANTHER" id="PTHR43760:SF1">
    <property type="entry name" value="ENDORIBONUCLEASE L-PSP_CHORISMATE MUTASE-LIKE DOMAIN-CONTAINING PROTEIN"/>
    <property type="match status" value="1"/>
</dbReference>
<dbReference type="CDD" id="cd02199">
    <property type="entry name" value="YjgF_YER057c_UK114_like_1"/>
    <property type="match status" value="1"/>
</dbReference>
<reference evidence="2 3" key="1">
    <citation type="journal article" date="2020" name="Insects">
        <title>Bacteria Belonging to Pseudomonas typographi sp. nov. from the Bark Beetle Ips typographus Have Genomic Potential to Aid in the Host Ecology.</title>
        <authorList>
            <person name="Peral-Aranega E."/>
            <person name="Saati-Santamaria Z."/>
            <person name="Kolarik M."/>
            <person name="Rivas R."/>
            <person name="Garcia-Fraile P."/>
        </authorList>
    </citation>
    <scope>NUCLEOTIDE SEQUENCE [LARGE SCALE GENOMIC DNA]</scope>
    <source>
        <strain evidence="2 3">CA3A</strain>
    </source>
</reference>
<dbReference type="EMBL" id="JAAOCA010000024">
    <property type="protein sequence ID" value="MBD1600703.1"/>
    <property type="molecule type" value="Genomic_DNA"/>
</dbReference>
<feature type="domain" description="Endoribonuclease L-PSP/chorismate mutase-like" evidence="1">
    <location>
        <begin position="6"/>
        <end position="142"/>
    </location>
</feature>
<dbReference type="PANTHER" id="PTHR43760">
    <property type="entry name" value="ENDORIBONUCLEASE-RELATED"/>
    <property type="match status" value="1"/>
</dbReference>
<name>A0ABR7Z5E8_9PSED</name>
<dbReference type="Pfam" id="PF14588">
    <property type="entry name" value="YjgF_endoribonc"/>
    <property type="match status" value="1"/>
</dbReference>
<keyword evidence="3" id="KW-1185">Reference proteome</keyword>
<evidence type="ECO:0000313" key="2">
    <source>
        <dbReference type="EMBL" id="MBD1600703.1"/>
    </source>
</evidence>
<organism evidence="2 3">
    <name type="scientific">Pseudomonas typographi</name>
    <dbReference type="NCBI Taxonomy" id="2715964"/>
    <lineage>
        <taxon>Bacteria</taxon>
        <taxon>Pseudomonadati</taxon>
        <taxon>Pseudomonadota</taxon>
        <taxon>Gammaproteobacteria</taxon>
        <taxon>Pseudomonadales</taxon>
        <taxon>Pseudomonadaceae</taxon>
        <taxon>Pseudomonas</taxon>
    </lineage>
</organism>
<evidence type="ECO:0000259" key="1">
    <source>
        <dbReference type="Pfam" id="PF14588"/>
    </source>
</evidence>
<dbReference type="InterPro" id="IPR035959">
    <property type="entry name" value="RutC-like_sf"/>
</dbReference>
<protein>
    <submittedName>
        <fullName evidence="2">RidA family protein</fullName>
    </submittedName>
</protein>
<accession>A0ABR7Z5E8</accession>
<sequence>MTIANRIRESGVIVPTLDVVPGAFAPFTVHNNIVVVSGQLPVRNGKSVFTGKVPDDVSLADAQAAARLCVANILGWLNVATHGNLEKVSQVLRLGGFVSTSQGFSDAPAVINAASHMINQIFAEKGTHARIAIGVASLPFNAPVEVEATFVLEPGDE</sequence>
<dbReference type="InterPro" id="IPR013813">
    <property type="entry name" value="Endoribo_LPSP/chorism_mut-like"/>
</dbReference>
<dbReference type="Gene3D" id="3.30.1330.40">
    <property type="entry name" value="RutC-like"/>
    <property type="match status" value="1"/>
</dbReference>
<proteinExistence type="predicted"/>
<dbReference type="RefSeq" id="WP_190423230.1">
    <property type="nucleotide sequence ID" value="NZ_JAAOCA010000024.1"/>
</dbReference>
<gene>
    <name evidence="2" type="ORF">HAQ05_18620</name>
</gene>
<dbReference type="SUPFAM" id="SSF55298">
    <property type="entry name" value="YjgF-like"/>
    <property type="match status" value="1"/>
</dbReference>
<evidence type="ECO:0000313" key="3">
    <source>
        <dbReference type="Proteomes" id="UP000805841"/>
    </source>
</evidence>
<dbReference type="Proteomes" id="UP000805841">
    <property type="component" value="Unassembled WGS sequence"/>
</dbReference>
<comment type="caution">
    <text evidence="2">The sequence shown here is derived from an EMBL/GenBank/DDBJ whole genome shotgun (WGS) entry which is preliminary data.</text>
</comment>